<name>A0ABS6BQP0_9SPHN</name>
<accession>A0ABS6BQP0</accession>
<reference evidence="1 2" key="1">
    <citation type="submission" date="2021-06" db="EMBL/GenBank/DDBJ databases">
        <title>Sphingomonas sp. XMGL2, whole genome shotgun sequencing project.</title>
        <authorList>
            <person name="Zhao G."/>
            <person name="Shen L."/>
        </authorList>
    </citation>
    <scope>NUCLEOTIDE SEQUENCE [LARGE SCALE GENOMIC DNA]</scope>
    <source>
        <strain evidence="1 2">XMGL2</strain>
    </source>
</reference>
<dbReference type="Proteomes" id="UP000776276">
    <property type="component" value="Unassembled WGS sequence"/>
</dbReference>
<evidence type="ECO:0000313" key="1">
    <source>
        <dbReference type="EMBL" id="MBU3079540.1"/>
    </source>
</evidence>
<dbReference type="PANTHER" id="PTHR30387:SF2">
    <property type="entry name" value="MANNONATE DEHYDRATASE"/>
    <property type="match status" value="1"/>
</dbReference>
<dbReference type="PANTHER" id="PTHR30387">
    <property type="entry name" value="MANNONATE DEHYDRATASE"/>
    <property type="match status" value="1"/>
</dbReference>
<comment type="caution">
    <text evidence="1">The sequence shown here is derived from an EMBL/GenBank/DDBJ whole genome shotgun (WGS) entry which is preliminary data.</text>
</comment>
<gene>
    <name evidence="1" type="ORF">KOF26_16940</name>
</gene>
<dbReference type="EC" id="4.2.1.8" evidence="1"/>
<keyword evidence="2" id="KW-1185">Reference proteome</keyword>
<protein>
    <submittedName>
        <fullName evidence="1">Mannonate dehydratase</fullName>
        <ecNumber evidence="1">4.2.1.8</ecNumber>
    </submittedName>
</protein>
<organism evidence="1 2">
    <name type="scientific">Sphingomonas quercus</name>
    <dbReference type="NCBI Taxonomy" id="2842451"/>
    <lineage>
        <taxon>Bacteria</taxon>
        <taxon>Pseudomonadati</taxon>
        <taxon>Pseudomonadota</taxon>
        <taxon>Alphaproteobacteria</taxon>
        <taxon>Sphingomonadales</taxon>
        <taxon>Sphingomonadaceae</taxon>
        <taxon>Sphingomonas</taxon>
    </lineage>
</organism>
<dbReference type="Pfam" id="PF03786">
    <property type="entry name" value="UxuA"/>
    <property type="match status" value="1"/>
</dbReference>
<proteinExistence type="predicted"/>
<dbReference type="GO" id="GO:0008927">
    <property type="term" value="F:mannonate dehydratase activity"/>
    <property type="evidence" value="ECO:0007669"/>
    <property type="project" value="UniProtKB-EC"/>
</dbReference>
<dbReference type="EMBL" id="JAHKRT010000015">
    <property type="protein sequence ID" value="MBU3079540.1"/>
    <property type="molecule type" value="Genomic_DNA"/>
</dbReference>
<evidence type="ECO:0000313" key="2">
    <source>
        <dbReference type="Proteomes" id="UP000776276"/>
    </source>
</evidence>
<sequence>AVARDLPYRVLPDLKVRALGDIHTGGDYHTLVGNGPTAEASLDYFRRFNARYLTVRANTTASAEEMKQWPRAGTFLNADGPWDGDELRRWQDDCHKADMVLEAVRMDSAYIIMKEGPQREKYLDLIRENIRKASRAGIRLVTYHWTMIPIRRNFTVPGRGGSTYDGFRLEKNYRDLPVTEAAGRVSMEDYWSRIDHFLKSIVPVARENNVRLAVHPYDPGGLPLGYQGVDNWDAVDYMAAIRKYMALYDDPHNGLCYEVAVTGESIPDPNAQLPLLREMAEKGKIAQVHFRNIRGAQGNFIEVYEDEGDIDMLNCVRVLRDTGWQGTLLPDHNPRHPDDPKKLQAFAFSYGYIEGLLRAARDEARRA</sequence>
<feature type="non-terminal residue" evidence="1">
    <location>
        <position position="1"/>
    </location>
</feature>
<dbReference type="RefSeq" id="WP_216327983.1">
    <property type="nucleotide sequence ID" value="NZ_JAHKRT010000015.1"/>
</dbReference>
<dbReference type="InterPro" id="IPR004628">
    <property type="entry name" value="Man_deHydtase"/>
</dbReference>
<feature type="non-terminal residue" evidence="1">
    <location>
        <position position="367"/>
    </location>
</feature>
<keyword evidence="1" id="KW-0456">Lyase</keyword>